<dbReference type="EMBL" id="SRLO01003896">
    <property type="protein sequence ID" value="TNN31021.1"/>
    <property type="molecule type" value="Genomic_DNA"/>
</dbReference>
<name>A0A4Z2ER22_9TELE</name>
<evidence type="ECO:0000313" key="3">
    <source>
        <dbReference type="Proteomes" id="UP000314294"/>
    </source>
</evidence>
<dbReference type="GO" id="GO:0030544">
    <property type="term" value="F:Hsp70 protein binding"/>
    <property type="evidence" value="ECO:0007669"/>
    <property type="project" value="InterPro"/>
</dbReference>
<evidence type="ECO:0000256" key="1">
    <source>
        <dbReference type="SAM" id="MobiDB-lite"/>
    </source>
</evidence>
<evidence type="ECO:0000313" key="2">
    <source>
        <dbReference type="EMBL" id="TNN31021.1"/>
    </source>
</evidence>
<feature type="compositionally biased region" description="Basic and acidic residues" evidence="1">
    <location>
        <begin position="42"/>
        <end position="53"/>
    </location>
</feature>
<dbReference type="PANTHER" id="PTHR22635">
    <property type="entry name" value="RING FINGER PROTEIN 207"/>
    <property type="match status" value="1"/>
</dbReference>
<feature type="region of interest" description="Disordered" evidence="1">
    <location>
        <begin position="34"/>
        <end position="59"/>
    </location>
</feature>
<accession>A0A4Z2ER22</accession>
<proteinExistence type="predicted"/>
<organism evidence="2 3">
    <name type="scientific">Liparis tanakae</name>
    <name type="common">Tanaka's snailfish</name>
    <dbReference type="NCBI Taxonomy" id="230148"/>
    <lineage>
        <taxon>Eukaryota</taxon>
        <taxon>Metazoa</taxon>
        <taxon>Chordata</taxon>
        <taxon>Craniata</taxon>
        <taxon>Vertebrata</taxon>
        <taxon>Euteleostomi</taxon>
        <taxon>Actinopterygii</taxon>
        <taxon>Neopterygii</taxon>
        <taxon>Teleostei</taxon>
        <taxon>Neoteleostei</taxon>
        <taxon>Acanthomorphata</taxon>
        <taxon>Eupercaria</taxon>
        <taxon>Perciformes</taxon>
        <taxon>Cottioidei</taxon>
        <taxon>Cottales</taxon>
        <taxon>Liparidae</taxon>
        <taxon>Liparis</taxon>
    </lineage>
</organism>
<dbReference type="OrthoDB" id="9049620at2759"/>
<comment type="caution">
    <text evidence="2">The sequence shown here is derived from an EMBL/GenBank/DDBJ whole genome shotgun (WGS) entry which is preliminary data.</text>
</comment>
<dbReference type="PANTHER" id="PTHR22635:SF0">
    <property type="entry name" value="RING FINGER PROTEIN 207"/>
    <property type="match status" value="1"/>
</dbReference>
<dbReference type="GO" id="GO:0055117">
    <property type="term" value="P:regulation of cardiac muscle contraction"/>
    <property type="evidence" value="ECO:0007669"/>
    <property type="project" value="TreeGrafter"/>
</dbReference>
<dbReference type="InterPro" id="IPR039320">
    <property type="entry name" value="RNF207"/>
</dbReference>
<dbReference type="AlphaFoldDB" id="A0A4Z2ER22"/>
<dbReference type="GO" id="GO:0044325">
    <property type="term" value="F:transmembrane transporter binding"/>
    <property type="evidence" value="ECO:0007669"/>
    <property type="project" value="TreeGrafter"/>
</dbReference>
<dbReference type="Proteomes" id="UP000314294">
    <property type="component" value="Unassembled WGS sequence"/>
</dbReference>
<reference evidence="2 3" key="1">
    <citation type="submission" date="2019-03" db="EMBL/GenBank/DDBJ databases">
        <title>First draft genome of Liparis tanakae, snailfish: a comprehensive survey of snailfish specific genes.</title>
        <authorList>
            <person name="Kim W."/>
            <person name="Song I."/>
            <person name="Jeong J.-H."/>
            <person name="Kim D."/>
            <person name="Kim S."/>
            <person name="Ryu S."/>
            <person name="Song J.Y."/>
            <person name="Lee S.K."/>
        </authorList>
    </citation>
    <scope>NUCLEOTIDE SEQUENCE [LARGE SCALE GENOMIC DNA]</scope>
    <source>
        <tissue evidence="2">Muscle</tissue>
    </source>
</reference>
<gene>
    <name evidence="2" type="primary">RNF207_1</name>
    <name evidence="2" type="ORF">EYF80_058826</name>
</gene>
<protein>
    <submittedName>
        <fullName evidence="2">RING finger protein 207</fullName>
    </submittedName>
</protein>
<dbReference type="GO" id="GO:0048471">
    <property type="term" value="C:perinuclear region of cytoplasm"/>
    <property type="evidence" value="ECO:0007669"/>
    <property type="project" value="TreeGrafter"/>
</dbReference>
<dbReference type="GO" id="GO:1901207">
    <property type="term" value="P:regulation of heart looping"/>
    <property type="evidence" value="ECO:0007669"/>
    <property type="project" value="TreeGrafter"/>
</dbReference>
<keyword evidence="3" id="KW-1185">Reference proteome</keyword>
<sequence>MCHPSILRGSSSLPPEDRLLKFLVDSSADAEESVQCANCDQESSKKVRSDRLTDGSVHM</sequence>